<evidence type="ECO:0000313" key="10">
    <source>
        <dbReference type="Proteomes" id="UP000218102"/>
    </source>
</evidence>
<dbReference type="InterPro" id="IPR019757">
    <property type="entry name" value="Pept_S26A_signal_pept_1_Lys-AS"/>
</dbReference>
<dbReference type="EMBL" id="NTME01000047">
    <property type="protein sequence ID" value="PBJ92517.1"/>
    <property type="molecule type" value="Genomic_DNA"/>
</dbReference>
<dbReference type="NCBIfam" id="TIGR02227">
    <property type="entry name" value="sigpep_I_bact"/>
    <property type="match status" value="1"/>
</dbReference>
<feature type="transmembrane region" description="Helical" evidence="7">
    <location>
        <begin position="28"/>
        <end position="46"/>
    </location>
</feature>
<evidence type="ECO:0000256" key="4">
    <source>
        <dbReference type="ARBA" id="ARBA00019232"/>
    </source>
</evidence>
<dbReference type="GO" id="GO:0016020">
    <property type="term" value="C:membrane"/>
    <property type="evidence" value="ECO:0007669"/>
    <property type="project" value="UniProtKB-SubCell"/>
</dbReference>
<keyword evidence="7" id="KW-0472">Membrane</keyword>
<comment type="similarity">
    <text evidence="2 7">Belongs to the peptidase S26 family.</text>
</comment>
<feature type="domain" description="Peptidase S26" evidence="8">
    <location>
        <begin position="88"/>
        <end position="297"/>
    </location>
</feature>
<evidence type="ECO:0000259" key="8">
    <source>
        <dbReference type="Pfam" id="PF10502"/>
    </source>
</evidence>
<keyword evidence="7" id="KW-0812">Transmembrane</keyword>
<dbReference type="EC" id="3.4.21.89" evidence="3 7"/>
<dbReference type="SUPFAM" id="SSF51306">
    <property type="entry name" value="LexA/Signal peptidase"/>
    <property type="match status" value="1"/>
</dbReference>
<dbReference type="InterPro" id="IPR036286">
    <property type="entry name" value="LexA/Signal_pep-like_sf"/>
</dbReference>
<sequence length="313" mass="34222">MSLFLIGVGLTVAAPALCRKKYQAHGPAWIYSLGCAAAVLGPYILLCTFLDMATLLATAAVLGLPFWVYERYRGARGRHHYTQGVVAFLVELTPVAVFLLLFRSFVAEPYLVPSSSMRPTLGVGSVVVVDKFTYGMRLPFVPKPITQGRPPKFGDVLVFRFPLDPSKPYIKRVVGVPGDHITYQGGVLAINNVPAVHVGEKPYAYEDEASGKLKQVDYALENIHDLQIGTIKDPGISDFGVSTDFPAIPGCERNLSGLACTVPADSYFVLGDNRPNSLDSRYWGFVTDKEIIGRAIFDLDFTSGKLDISRVTR</sequence>
<keyword evidence="5 7" id="KW-0378">Hydrolase</keyword>
<dbReference type="PRINTS" id="PR00727">
    <property type="entry name" value="LEADERPTASE"/>
</dbReference>
<dbReference type="PROSITE" id="PS00760">
    <property type="entry name" value="SPASE_I_2"/>
    <property type="match status" value="1"/>
</dbReference>
<evidence type="ECO:0000256" key="5">
    <source>
        <dbReference type="ARBA" id="ARBA00022801"/>
    </source>
</evidence>
<dbReference type="Proteomes" id="UP000218102">
    <property type="component" value="Unassembled WGS sequence"/>
</dbReference>
<feature type="transmembrane region" description="Helical" evidence="7">
    <location>
        <begin position="53"/>
        <end position="69"/>
    </location>
</feature>
<dbReference type="GO" id="GO:0009003">
    <property type="term" value="F:signal peptidase activity"/>
    <property type="evidence" value="ECO:0007669"/>
    <property type="project" value="UniProtKB-EC"/>
</dbReference>
<evidence type="ECO:0000313" key="9">
    <source>
        <dbReference type="EMBL" id="PBJ92517.1"/>
    </source>
</evidence>
<evidence type="ECO:0000256" key="6">
    <source>
        <dbReference type="PIRSR" id="PIRSR600223-1"/>
    </source>
</evidence>
<feature type="active site" evidence="6">
    <location>
        <position position="116"/>
    </location>
</feature>
<dbReference type="Gene3D" id="2.10.109.10">
    <property type="entry name" value="Umud Fragment, subunit A"/>
    <property type="match status" value="1"/>
</dbReference>
<dbReference type="PANTHER" id="PTHR43390">
    <property type="entry name" value="SIGNAL PEPTIDASE I"/>
    <property type="match status" value="1"/>
</dbReference>
<keyword evidence="7" id="KW-1133">Transmembrane helix</keyword>
<dbReference type="CDD" id="cd06530">
    <property type="entry name" value="S26_SPase_I"/>
    <property type="match status" value="1"/>
</dbReference>
<dbReference type="AlphaFoldDB" id="A0A2A3LXA8"/>
<gene>
    <name evidence="9" type="primary">lepB</name>
    <name evidence="9" type="ORF">CMV24_26710</name>
</gene>
<evidence type="ECO:0000256" key="7">
    <source>
        <dbReference type="RuleBase" id="RU362042"/>
    </source>
</evidence>
<name>A0A2A3LXA8_PSEDL</name>
<dbReference type="Pfam" id="PF10502">
    <property type="entry name" value="Peptidase_S26"/>
    <property type="match status" value="1"/>
</dbReference>
<comment type="caution">
    <text evidence="9">The sequence shown here is derived from an EMBL/GenBank/DDBJ whole genome shotgun (WGS) entry which is preliminary data.</text>
</comment>
<dbReference type="InterPro" id="IPR000223">
    <property type="entry name" value="Pept_S26A_signal_pept_1"/>
</dbReference>
<feature type="transmembrane region" description="Helical" evidence="7">
    <location>
        <begin position="81"/>
        <end position="102"/>
    </location>
</feature>
<keyword evidence="7" id="KW-0645">Protease</keyword>
<dbReference type="InterPro" id="IPR019533">
    <property type="entry name" value="Peptidase_S26"/>
</dbReference>
<comment type="subcellular location">
    <subcellularLocation>
        <location evidence="7">Membrane</location>
        <topology evidence="7">Multi-pass membrane protein</topology>
    </subcellularLocation>
</comment>
<dbReference type="InterPro" id="IPR019758">
    <property type="entry name" value="Pept_S26A_signal_pept_1_CS"/>
</dbReference>
<dbReference type="GO" id="GO:0004252">
    <property type="term" value="F:serine-type endopeptidase activity"/>
    <property type="evidence" value="ECO:0007669"/>
    <property type="project" value="InterPro"/>
</dbReference>
<reference evidence="9 10" key="1">
    <citation type="submission" date="2017-09" db="EMBL/GenBank/DDBJ databases">
        <authorList>
            <person name="Ehlers B."/>
            <person name="Leendertz F.H."/>
        </authorList>
    </citation>
    <scope>NUCLEOTIDE SEQUENCE [LARGE SCALE GENOMIC DNA]</scope>
    <source>
        <strain evidence="9 10">DJ-1</strain>
    </source>
</reference>
<evidence type="ECO:0000256" key="2">
    <source>
        <dbReference type="ARBA" id="ARBA00009370"/>
    </source>
</evidence>
<dbReference type="RefSeq" id="WP_023383719.1">
    <property type="nucleotide sequence ID" value="NZ_NTME01000047.1"/>
</dbReference>
<feature type="active site" evidence="6">
    <location>
        <position position="171"/>
    </location>
</feature>
<accession>A0A2A3LXA8</accession>
<proteinExistence type="inferred from homology"/>
<dbReference type="PANTHER" id="PTHR43390:SF1">
    <property type="entry name" value="CHLOROPLAST PROCESSING PEPTIDASE"/>
    <property type="match status" value="1"/>
</dbReference>
<dbReference type="PROSITE" id="PS00761">
    <property type="entry name" value="SPASE_I_3"/>
    <property type="match status" value="1"/>
</dbReference>
<evidence type="ECO:0000256" key="1">
    <source>
        <dbReference type="ARBA" id="ARBA00000677"/>
    </source>
</evidence>
<protein>
    <recommendedName>
        <fullName evidence="4 7">Signal peptidase I</fullName>
        <ecNumber evidence="3 7">3.4.21.89</ecNumber>
    </recommendedName>
</protein>
<evidence type="ECO:0000256" key="3">
    <source>
        <dbReference type="ARBA" id="ARBA00013208"/>
    </source>
</evidence>
<dbReference type="GO" id="GO:0006465">
    <property type="term" value="P:signal peptide processing"/>
    <property type="evidence" value="ECO:0007669"/>
    <property type="project" value="InterPro"/>
</dbReference>
<organism evidence="9 10">
    <name type="scientific">Pseudomonas plecoglossicida</name>
    <dbReference type="NCBI Taxonomy" id="70775"/>
    <lineage>
        <taxon>Bacteria</taxon>
        <taxon>Pseudomonadati</taxon>
        <taxon>Pseudomonadota</taxon>
        <taxon>Gammaproteobacteria</taxon>
        <taxon>Pseudomonadales</taxon>
        <taxon>Pseudomonadaceae</taxon>
        <taxon>Pseudomonas</taxon>
    </lineage>
</organism>
<comment type="catalytic activity">
    <reaction evidence="1 7">
        <text>Cleavage of hydrophobic, N-terminal signal or leader sequences from secreted and periplasmic proteins.</text>
        <dbReference type="EC" id="3.4.21.89"/>
    </reaction>
</comment>